<proteinExistence type="predicted"/>
<comment type="caution">
    <text evidence="1">The sequence shown here is derived from an EMBL/GenBank/DDBJ whole genome shotgun (WGS) entry which is preliminary data.</text>
</comment>
<gene>
    <name evidence="1" type="ORF">Vadar_009178</name>
</gene>
<reference evidence="1 2" key="1">
    <citation type="journal article" date="2021" name="Hortic Res">
        <title>High-quality reference genome and annotation aids understanding of berry development for evergreen blueberry (Vaccinium darrowii).</title>
        <authorList>
            <person name="Yu J."/>
            <person name="Hulse-Kemp A.M."/>
            <person name="Babiker E."/>
            <person name="Staton M."/>
        </authorList>
    </citation>
    <scope>NUCLEOTIDE SEQUENCE [LARGE SCALE GENOMIC DNA]</scope>
    <source>
        <strain evidence="2">cv. NJ 8807/NJ 8810</strain>
        <tissue evidence="1">Young leaf</tissue>
    </source>
</reference>
<keyword evidence="2" id="KW-1185">Reference proteome</keyword>
<dbReference type="Proteomes" id="UP000828048">
    <property type="component" value="Chromosome 10"/>
</dbReference>
<evidence type="ECO:0000313" key="2">
    <source>
        <dbReference type="Proteomes" id="UP000828048"/>
    </source>
</evidence>
<dbReference type="EMBL" id="CM037160">
    <property type="protein sequence ID" value="KAH7839818.1"/>
    <property type="molecule type" value="Genomic_DNA"/>
</dbReference>
<organism evidence="1 2">
    <name type="scientific">Vaccinium darrowii</name>
    <dbReference type="NCBI Taxonomy" id="229202"/>
    <lineage>
        <taxon>Eukaryota</taxon>
        <taxon>Viridiplantae</taxon>
        <taxon>Streptophyta</taxon>
        <taxon>Embryophyta</taxon>
        <taxon>Tracheophyta</taxon>
        <taxon>Spermatophyta</taxon>
        <taxon>Magnoliopsida</taxon>
        <taxon>eudicotyledons</taxon>
        <taxon>Gunneridae</taxon>
        <taxon>Pentapetalae</taxon>
        <taxon>asterids</taxon>
        <taxon>Ericales</taxon>
        <taxon>Ericaceae</taxon>
        <taxon>Vaccinioideae</taxon>
        <taxon>Vaccinieae</taxon>
        <taxon>Vaccinium</taxon>
    </lineage>
</organism>
<evidence type="ECO:0000313" key="1">
    <source>
        <dbReference type="EMBL" id="KAH7839818.1"/>
    </source>
</evidence>
<protein>
    <submittedName>
        <fullName evidence="1">Uncharacterized protein</fullName>
    </submittedName>
</protein>
<accession>A0ACB7XH11</accession>
<sequence length="252" mass="27986">MAGDAKGGGMRLIISDFVISFLWVWSGVLYKMFVYDVLGFHHDAVGEAVKCAVSIINMFFFAYLGKLTKGGTYNPLTVLYTALSGDFSQFLFSFGARIPAQVLGSIVGVRFIIESFPEIHGPRLNVDLHRGALTEGLLTFTIVMVSLGLSRNIPGSFYRKTWISSVSKVALHILGSDLTGGCMNPASVMGWAYARGDHWTKEHIIVYWLAPIEATLLAKVRMQYPKARLDTGQKEITRLQAEEESRFRNFSS</sequence>
<name>A0ACB7XH11_9ERIC</name>